<evidence type="ECO:0000256" key="3">
    <source>
        <dbReference type="ARBA" id="ARBA00022691"/>
    </source>
</evidence>
<dbReference type="PANTHER" id="PTHR30481">
    <property type="entry name" value="DNA ADENINE METHYLASE"/>
    <property type="match status" value="1"/>
</dbReference>
<keyword evidence="5" id="KW-1185">Reference proteome</keyword>
<dbReference type="InterPro" id="IPR012263">
    <property type="entry name" value="M_m6A_EcoRV"/>
</dbReference>
<keyword evidence="2" id="KW-0808">Transferase</keyword>
<dbReference type="InterPro" id="IPR012327">
    <property type="entry name" value="MeTrfase_D12"/>
</dbReference>
<evidence type="ECO:0000256" key="1">
    <source>
        <dbReference type="ARBA" id="ARBA00022603"/>
    </source>
</evidence>
<keyword evidence="1 4" id="KW-0489">Methyltransferase</keyword>
<accession>A0ABR8J6W1</accession>
<evidence type="ECO:0000313" key="5">
    <source>
        <dbReference type="Proteomes" id="UP000660381"/>
    </source>
</evidence>
<name>A0ABR8J6W1_9NOST</name>
<protein>
    <submittedName>
        <fullName evidence="4">DNA adenine methylase</fullName>
    </submittedName>
</protein>
<reference evidence="4 5" key="1">
    <citation type="journal article" date="2020" name="ISME J.">
        <title>Comparative genomics reveals insights into cyanobacterial evolution and habitat adaptation.</title>
        <authorList>
            <person name="Chen M.Y."/>
            <person name="Teng W.K."/>
            <person name="Zhao L."/>
            <person name="Hu C.X."/>
            <person name="Zhou Y.K."/>
            <person name="Han B.P."/>
            <person name="Song L.R."/>
            <person name="Shu W.S."/>
        </authorList>
    </citation>
    <scope>NUCLEOTIDE SEQUENCE [LARGE SCALE GENOMIC DNA]</scope>
    <source>
        <strain evidence="4 5">FACHB-362</strain>
    </source>
</reference>
<evidence type="ECO:0000313" key="4">
    <source>
        <dbReference type="EMBL" id="MBD2694119.1"/>
    </source>
</evidence>
<gene>
    <name evidence="4" type="ORF">H6G68_20565</name>
</gene>
<dbReference type="EMBL" id="JACJTQ010000039">
    <property type="protein sequence ID" value="MBD2694119.1"/>
    <property type="molecule type" value="Genomic_DNA"/>
</dbReference>
<dbReference type="PIRSF" id="PIRSF000398">
    <property type="entry name" value="M_m6A_EcoRV"/>
    <property type="match status" value="1"/>
</dbReference>
<dbReference type="PRINTS" id="PR00505">
    <property type="entry name" value="D12N6MTFRASE"/>
</dbReference>
<sequence length="294" mass="34091">MIIKSPLRYPGGKSRAIKQISEYLPESFSEFREPFVGGGSVFIYLKQKFPDLKIWINDLNRELFLFWHFAQSDLSKLVAEIRYVKKTYKDGRLLFSELTTVDVSNLSNLARAVRFFVLNRITFSGTIESGGLSLESFHKRFTDSSIDRLEKLETILTEDVKITNLDYSQVINAEGENVFIFLDPPYLIAKKSKLYGKDGDLHTGFDDQKFAEDLKLCDHRYLITYDDSPQIRENFQGADIFEWQLQYGMNNYKQNKAEKGKELFISNYQVKQTVEKIVKNKNLPNLALQLSLDV</sequence>
<dbReference type="PANTHER" id="PTHR30481:SF2">
    <property type="entry name" value="SITE-SPECIFIC DNA-METHYLTRANSFERASE (ADENINE-SPECIFIC)"/>
    <property type="match status" value="1"/>
</dbReference>
<dbReference type="GO" id="GO:0032259">
    <property type="term" value="P:methylation"/>
    <property type="evidence" value="ECO:0007669"/>
    <property type="project" value="UniProtKB-KW"/>
</dbReference>
<dbReference type="InterPro" id="IPR029063">
    <property type="entry name" value="SAM-dependent_MTases_sf"/>
</dbReference>
<evidence type="ECO:0000256" key="2">
    <source>
        <dbReference type="ARBA" id="ARBA00022679"/>
    </source>
</evidence>
<dbReference type="Pfam" id="PF02086">
    <property type="entry name" value="MethyltransfD12"/>
    <property type="match status" value="1"/>
</dbReference>
<keyword evidence="3" id="KW-0949">S-adenosyl-L-methionine</keyword>
<proteinExistence type="predicted"/>
<dbReference type="Proteomes" id="UP000660381">
    <property type="component" value="Unassembled WGS sequence"/>
</dbReference>
<dbReference type="SUPFAM" id="SSF53335">
    <property type="entry name" value="S-adenosyl-L-methionine-dependent methyltransferases"/>
    <property type="match status" value="1"/>
</dbReference>
<comment type="caution">
    <text evidence="4">The sequence shown here is derived from an EMBL/GenBank/DDBJ whole genome shotgun (WGS) entry which is preliminary data.</text>
</comment>
<dbReference type="GO" id="GO:0008168">
    <property type="term" value="F:methyltransferase activity"/>
    <property type="evidence" value="ECO:0007669"/>
    <property type="project" value="UniProtKB-KW"/>
</dbReference>
<dbReference type="Gene3D" id="3.40.50.150">
    <property type="entry name" value="Vaccinia Virus protein VP39"/>
    <property type="match status" value="2"/>
</dbReference>
<organism evidence="4 5">
    <name type="scientific">Anabaena catenula FACHB-362</name>
    <dbReference type="NCBI Taxonomy" id="2692877"/>
    <lineage>
        <taxon>Bacteria</taxon>
        <taxon>Bacillati</taxon>
        <taxon>Cyanobacteriota</taxon>
        <taxon>Cyanophyceae</taxon>
        <taxon>Nostocales</taxon>
        <taxon>Nostocaceae</taxon>
        <taxon>Anabaena</taxon>
    </lineage>
</organism>